<evidence type="ECO:0000313" key="1">
    <source>
        <dbReference type="EMBL" id="KAE8389224.1"/>
    </source>
</evidence>
<dbReference type="Proteomes" id="UP000326877">
    <property type="component" value="Unassembled WGS sequence"/>
</dbReference>
<dbReference type="EMBL" id="ML735268">
    <property type="protein sequence ID" value="KAE8389224.1"/>
    <property type="molecule type" value="Genomic_DNA"/>
</dbReference>
<sequence>MFVQIPSQQPVAYPMGEVGDTSSQNAFFFSLEVQSMMTIFSTPFCGLSGLTFSCSLCLRRTHDINFPFNNHHLHFPPYYSSVIPEKTAALPPLKRMQP</sequence>
<name>A0A5N7C545_PETAA</name>
<organism evidence="1">
    <name type="scientific">Petromyces alliaceus</name>
    <name type="common">Aspergillus alliaceus</name>
    <dbReference type="NCBI Taxonomy" id="209559"/>
    <lineage>
        <taxon>Eukaryota</taxon>
        <taxon>Fungi</taxon>
        <taxon>Dikarya</taxon>
        <taxon>Ascomycota</taxon>
        <taxon>Pezizomycotina</taxon>
        <taxon>Eurotiomycetes</taxon>
        <taxon>Eurotiomycetidae</taxon>
        <taxon>Eurotiales</taxon>
        <taxon>Aspergillaceae</taxon>
        <taxon>Aspergillus</taxon>
        <taxon>Aspergillus subgen. Circumdati</taxon>
    </lineage>
</organism>
<gene>
    <name evidence="1" type="ORF">BDV23DRAFT_157508</name>
</gene>
<dbReference type="AlphaFoldDB" id="A0A5N7C545"/>
<accession>A0A5N7C545</accession>
<reference evidence="1" key="1">
    <citation type="submission" date="2019-04" db="EMBL/GenBank/DDBJ databases">
        <title>Friends and foes A comparative genomics studyof 23 Aspergillus species from section Flavi.</title>
        <authorList>
            <consortium name="DOE Joint Genome Institute"/>
            <person name="Kjaerbolling I."/>
            <person name="Vesth T."/>
            <person name="Frisvad J.C."/>
            <person name="Nybo J.L."/>
            <person name="Theobald S."/>
            <person name="Kildgaard S."/>
            <person name="Isbrandt T."/>
            <person name="Kuo A."/>
            <person name="Sato A."/>
            <person name="Lyhne E.K."/>
            <person name="Kogle M.E."/>
            <person name="Wiebenga A."/>
            <person name="Kun R.S."/>
            <person name="Lubbers R.J."/>
            <person name="Makela M.R."/>
            <person name="Barry K."/>
            <person name="Chovatia M."/>
            <person name="Clum A."/>
            <person name="Daum C."/>
            <person name="Haridas S."/>
            <person name="He G."/>
            <person name="LaButti K."/>
            <person name="Lipzen A."/>
            <person name="Mondo S."/>
            <person name="Riley R."/>
            <person name="Salamov A."/>
            <person name="Simmons B.A."/>
            <person name="Magnuson J.K."/>
            <person name="Henrissat B."/>
            <person name="Mortensen U.H."/>
            <person name="Larsen T.O."/>
            <person name="Devries R.P."/>
            <person name="Grigoriev I.V."/>
            <person name="Machida M."/>
            <person name="Baker S.E."/>
            <person name="Andersen M.R."/>
        </authorList>
    </citation>
    <scope>NUCLEOTIDE SEQUENCE [LARGE SCALE GENOMIC DNA]</scope>
    <source>
        <strain evidence="1">IBT 14317</strain>
    </source>
</reference>
<protein>
    <submittedName>
        <fullName evidence="1">Uncharacterized protein</fullName>
    </submittedName>
</protein>
<proteinExistence type="predicted"/>